<dbReference type="InterPro" id="IPR026392">
    <property type="entry name" value="Exo/Archaeosortase_dom"/>
</dbReference>
<evidence type="ECO:0000256" key="2">
    <source>
        <dbReference type="ARBA" id="ARBA00022475"/>
    </source>
</evidence>
<evidence type="ECO:0000256" key="5">
    <source>
        <dbReference type="ARBA" id="ARBA00022801"/>
    </source>
</evidence>
<keyword evidence="6 8" id="KW-1133">Transmembrane helix</keyword>
<gene>
    <name evidence="10" type="ORF">FX988_01527</name>
</gene>
<evidence type="ECO:0000256" key="4">
    <source>
        <dbReference type="ARBA" id="ARBA00022692"/>
    </source>
</evidence>
<dbReference type="NCBIfam" id="TIGR02602">
    <property type="entry name" value="8TM_EpsH"/>
    <property type="match status" value="1"/>
</dbReference>
<comment type="subcellular location">
    <subcellularLocation>
        <location evidence="1">Cell membrane</location>
        <topology evidence="1">Multi-pass membrane protein</topology>
    </subcellularLocation>
</comment>
<proteinExistence type="predicted"/>
<sequence>MNDGSAFGLKERHSVVGIVSLLVIVSLWVVTFWQGIVTAIDIWIISDIFNHCLFVIPASVYFIYCKREQLSLSAINPNYFVLVFCLGSLGLYGVGLSGGVQLFMHIATFTFLPFSIWFLLGNEQAKRILFPLFFVIFCIPVGEELIPTLQAVTADMSVMMLQWVNVPIYRSGLYIEIPEGRFLVAEACSGISFFIASIVIGALYAYMNMQSRIRRISFVCISILFPIIANAIRVFGIILTGHLTNMEHAVGADHLIYGWVFFSLVIVCLIGLGELIREKPSELKPEVPVEFTYVSSNLVYIKACSLFSISTVLFLFWYQIIQSQLVPGNSPERLKGLPFMTAQASADWSPEFVDYFDKSAAQFTFENKTVDLYAVWYPKGLGELVSFANRMYLEDSWTLETDYSVPVTFEKVINVEQIVNARSVRLLGYWYFVDGELFSNKNHAKLYEIYQIMLGQHYGSGLVMVSAEVEYSKLDTDKAWFSRMMSSKFNSINQIFP</sequence>
<organism evidence="10 11">
    <name type="scientific">Paraglaciecola mesophila</name>
    <dbReference type="NCBI Taxonomy" id="197222"/>
    <lineage>
        <taxon>Bacteria</taxon>
        <taxon>Pseudomonadati</taxon>
        <taxon>Pseudomonadota</taxon>
        <taxon>Gammaproteobacteria</taxon>
        <taxon>Alteromonadales</taxon>
        <taxon>Alteromonadaceae</taxon>
        <taxon>Paraglaciecola</taxon>
    </lineage>
</organism>
<dbReference type="GO" id="GO:0008233">
    <property type="term" value="F:peptidase activity"/>
    <property type="evidence" value="ECO:0007669"/>
    <property type="project" value="UniProtKB-KW"/>
</dbReference>
<evidence type="ECO:0000256" key="1">
    <source>
        <dbReference type="ARBA" id="ARBA00004651"/>
    </source>
</evidence>
<dbReference type="Pfam" id="PF11984">
    <property type="entry name" value="DUF3485"/>
    <property type="match status" value="1"/>
</dbReference>
<feature type="transmembrane region" description="Helical" evidence="8">
    <location>
        <begin position="218"/>
        <end position="243"/>
    </location>
</feature>
<feature type="transmembrane region" description="Helical" evidence="8">
    <location>
        <begin position="132"/>
        <end position="152"/>
    </location>
</feature>
<dbReference type="EMBL" id="CP047656">
    <property type="protein sequence ID" value="QHJ11299.1"/>
    <property type="molecule type" value="Genomic_DNA"/>
</dbReference>
<evidence type="ECO:0000256" key="6">
    <source>
        <dbReference type="ARBA" id="ARBA00022989"/>
    </source>
</evidence>
<protein>
    <recommendedName>
        <fullName evidence="9">Methanolan biosynthesis EpsI domain-containing protein</fullName>
    </recommendedName>
</protein>
<keyword evidence="5" id="KW-0378">Hydrolase</keyword>
<keyword evidence="4 8" id="KW-0812">Transmembrane</keyword>
<dbReference type="RefSeq" id="WP_160179058.1">
    <property type="nucleotide sequence ID" value="NZ_CP047656.1"/>
</dbReference>
<keyword evidence="11" id="KW-1185">Reference proteome</keyword>
<dbReference type="NCBIfam" id="TIGR02914">
    <property type="entry name" value="EpsI_fam"/>
    <property type="match status" value="1"/>
</dbReference>
<dbReference type="OrthoDB" id="9797363at2"/>
<dbReference type="GO" id="GO:0006508">
    <property type="term" value="P:proteolysis"/>
    <property type="evidence" value="ECO:0007669"/>
    <property type="project" value="UniProtKB-KW"/>
</dbReference>
<dbReference type="Pfam" id="PF09721">
    <property type="entry name" value="Exosortase_EpsH"/>
    <property type="match status" value="1"/>
</dbReference>
<feature type="domain" description="Methanolan biosynthesis EpsI" evidence="9">
    <location>
        <begin position="312"/>
        <end position="470"/>
    </location>
</feature>
<dbReference type="NCBIfam" id="TIGR04178">
    <property type="entry name" value="exo_archaeo"/>
    <property type="match status" value="1"/>
</dbReference>
<dbReference type="InterPro" id="IPR019127">
    <property type="entry name" value="Exosortase"/>
</dbReference>
<feature type="transmembrane region" description="Helical" evidence="8">
    <location>
        <begin position="15"/>
        <end position="36"/>
    </location>
</feature>
<evidence type="ECO:0000256" key="8">
    <source>
        <dbReference type="SAM" id="Phobius"/>
    </source>
</evidence>
<feature type="transmembrane region" description="Helical" evidence="8">
    <location>
        <begin position="42"/>
        <end position="64"/>
    </location>
</feature>
<feature type="transmembrane region" description="Helical" evidence="8">
    <location>
        <begin position="297"/>
        <end position="318"/>
    </location>
</feature>
<reference evidence="10 11" key="1">
    <citation type="submission" date="2019-12" db="EMBL/GenBank/DDBJ databases">
        <title>Genome sequencing and assembly of endphytes of Porphyra tenera.</title>
        <authorList>
            <person name="Park J.M."/>
            <person name="Shin R."/>
            <person name="Jo S.H."/>
        </authorList>
    </citation>
    <scope>NUCLEOTIDE SEQUENCE [LARGE SCALE GENOMIC DNA]</scope>
    <source>
        <strain evidence="10 11">GPM4</strain>
    </source>
</reference>
<keyword evidence="2" id="KW-1003">Cell membrane</keyword>
<dbReference type="InterPro" id="IPR013426">
    <property type="entry name" value="EpsH-like"/>
</dbReference>
<feature type="transmembrane region" description="Helical" evidence="8">
    <location>
        <begin position="182"/>
        <end position="206"/>
    </location>
</feature>
<feature type="transmembrane region" description="Helical" evidence="8">
    <location>
        <begin position="102"/>
        <end position="120"/>
    </location>
</feature>
<evidence type="ECO:0000313" key="10">
    <source>
        <dbReference type="EMBL" id="QHJ11299.1"/>
    </source>
</evidence>
<evidence type="ECO:0000256" key="7">
    <source>
        <dbReference type="ARBA" id="ARBA00023136"/>
    </source>
</evidence>
<keyword evidence="3" id="KW-0645">Protease</keyword>
<dbReference type="GO" id="GO:0005886">
    <property type="term" value="C:plasma membrane"/>
    <property type="evidence" value="ECO:0007669"/>
    <property type="project" value="UniProtKB-SubCell"/>
</dbReference>
<dbReference type="KEGG" id="pmes:FX988_01527"/>
<dbReference type="InterPro" id="IPR014263">
    <property type="entry name" value="Methanolan_biosynth_EpsI"/>
</dbReference>
<accession>A0A857JGY7</accession>
<dbReference type="NCBIfam" id="TIGR03109">
    <property type="entry name" value="exosort_XrtA"/>
    <property type="match status" value="1"/>
</dbReference>
<dbReference type="Proteomes" id="UP000464524">
    <property type="component" value="Chromosome"/>
</dbReference>
<feature type="transmembrane region" description="Helical" evidence="8">
    <location>
        <begin position="255"/>
        <end position="276"/>
    </location>
</feature>
<evidence type="ECO:0000256" key="3">
    <source>
        <dbReference type="ARBA" id="ARBA00022670"/>
    </source>
</evidence>
<evidence type="ECO:0000259" key="9">
    <source>
        <dbReference type="Pfam" id="PF11984"/>
    </source>
</evidence>
<dbReference type="InterPro" id="IPR017540">
    <property type="entry name" value="Exosortase-1"/>
</dbReference>
<evidence type="ECO:0000313" key="11">
    <source>
        <dbReference type="Proteomes" id="UP000464524"/>
    </source>
</evidence>
<feature type="transmembrane region" description="Helical" evidence="8">
    <location>
        <begin position="76"/>
        <end position="96"/>
    </location>
</feature>
<keyword evidence="7 8" id="KW-0472">Membrane</keyword>
<name>A0A857JGY7_9ALTE</name>
<dbReference type="AlphaFoldDB" id="A0A857JGY7"/>